<feature type="transmembrane region" description="Helical" evidence="8">
    <location>
        <begin position="226"/>
        <end position="242"/>
    </location>
</feature>
<dbReference type="Pfam" id="PF05977">
    <property type="entry name" value="MFS_3"/>
    <property type="match status" value="1"/>
</dbReference>
<evidence type="ECO:0000259" key="9">
    <source>
        <dbReference type="PROSITE" id="PS50850"/>
    </source>
</evidence>
<protein>
    <submittedName>
        <fullName evidence="10">MFS transporter</fullName>
    </submittedName>
    <submittedName>
        <fullName evidence="11">Predicted arabinose efflux permease, MFS family</fullName>
    </submittedName>
</protein>
<dbReference type="RefSeq" id="WP_083330029.1">
    <property type="nucleotide sequence ID" value="NZ_FNAU01000004.1"/>
</dbReference>
<dbReference type="Proteomes" id="UP001273799">
    <property type="component" value="Unassembled WGS sequence"/>
</dbReference>
<comment type="subcellular location">
    <subcellularLocation>
        <location evidence="1">Cell membrane</location>
        <topology evidence="1">Multi-pass membrane protein</topology>
    </subcellularLocation>
</comment>
<dbReference type="GO" id="GO:0022857">
    <property type="term" value="F:transmembrane transporter activity"/>
    <property type="evidence" value="ECO:0007669"/>
    <property type="project" value="InterPro"/>
</dbReference>
<reference evidence="12" key="1">
    <citation type="submission" date="2016-10" db="EMBL/GenBank/DDBJ databases">
        <authorList>
            <person name="Varghese N."/>
        </authorList>
    </citation>
    <scope>NUCLEOTIDE SEQUENCE [LARGE SCALE GENOMIC DNA]</scope>
    <source>
        <strain evidence="12">DSM 20639</strain>
    </source>
</reference>
<sequence>MGRTFASLKFYNYRVWFFAALIANTGTWMQRIAQNWLVINDLTDNSASAVGLITALQFVPVIFVMPVAGSLADRFDKRKIVFVTQLGQMLSAFGLAALILTGTANLGNVCLFAFILGIVAAFDSPPRLTFISELVPPRSLPNAIGLNSMSFNIARLIGPALAGALIAAVGTGWVFVINGAMFLATLVALLLMRPKEFHPAPQSEQKEGTVEGIVHGLKYLRRRSDLMLIFVVVGIASCTAMNNNLTTAAMSTSVFDKGAGEFGVVGSVLAIGSLSGALHGARRTAQPRVRSVVGAGCGLAIAMAINAIAPSFWLYTVTLIPVGYFMIVMLTAANTAVQMSTAPDMRGRVVSLYQTVVQGVVPVGALLTGWISDGFGARWGVGMGAIGCAVAVVGALIWGRHKWDVEIHYRIREPLHLEILGPLEHEQEQAEEEAATTASAPAEEAAPVEKAGPELGRERAASQQAEHAAEKASKKKTVEIPENMDNVNGMGITEESAAAGTCDAGSASEEAAPKSRKTEGEIDE</sequence>
<reference evidence="10" key="3">
    <citation type="submission" date="2023-10" db="EMBL/GenBank/DDBJ databases">
        <title>Whole Genome based description of the genera Actinobaculum and Actinotignum reveals a complex phylogenetic relationship within the species included in the genus Actinotignum.</title>
        <authorList>
            <person name="Jensen C.S."/>
            <person name="Dargis R."/>
            <person name="Kemp M."/>
            <person name="Christensen J.J."/>
        </authorList>
    </citation>
    <scope>NUCLEOTIDE SEQUENCE</scope>
    <source>
        <strain evidence="10">Actinobaculum_suis_CCUG19206T</strain>
    </source>
</reference>
<evidence type="ECO:0000313" key="10">
    <source>
        <dbReference type="EMBL" id="MDY5153644.1"/>
    </source>
</evidence>
<dbReference type="Proteomes" id="UP000182744">
    <property type="component" value="Unassembled WGS sequence"/>
</dbReference>
<dbReference type="InterPro" id="IPR036259">
    <property type="entry name" value="MFS_trans_sf"/>
</dbReference>
<feature type="transmembrane region" description="Helical" evidence="8">
    <location>
        <begin position="173"/>
        <end position="192"/>
    </location>
</feature>
<dbReference type="AlphaFoldDB" id="A0A1G7B738"/>
<feature type="compositionally biased region" description="Basic and acidic residues" evidence="7">
    <location>
        <begin position="467"/>
        <end position="479"/>
    </location>
</feature>
<feature type="compositionally biased region" description="Low complexity" evidence="7">
    <location>
        <begin position="435"/>
        <end position="450"/>
    </location>
</feature>
<dbReference type="GO" id="GO:0005886">
    <property type="term" value="C:plasma membrane"/>
    <property type="evidence" value="ECO:0007669"/>
    <property type="project" value="UniProtKB-SubCell"/>
</dbReference>
<dbReference type="CDD" id="cd06173">
    <property type="entry name" value="MFS_MefA_like"/>
    <property type="match status" value="1"/>
</dbReference>
<keyword evidence="3" id="KW-1003">Cell membrane</keyword>
<keyword evidence="4 8" id="KW-0812">Transmembrane</keyword>
<feature type="transmembrane region" description="Helical" evidence="8">
    <location>
        <begin position="377"/>
        <end position="398"/>
    </location>
</feature>
<feature type="compositionally biased region" description="Basic and acidic residues" evidence="7">
    <location>
        <begin position="511"/>
        <end position="524"/>
    </location>
</feature>
<feature type="transmembrane region" description="Helical" evidence="8">
    <location>
        <begin position="12"/>
        <end position="29"/>
    </location>
</feature>
<keyword evidence="5 8" id="KW-1133">Transmembrane helix</keyword>
<keyword evidence="2" id="KW-0813">Transport</keyword>
<dbReference type="PANTHER" id="PTHR23513:SF11">
    <property type="entry name" value="STAPHYLOFERRIN A TRANSPORTER"/>
    <property type="match status" value="1"/>
</dbReference>
<accession>A0A1G7B738</accession>
<dbReference type="Gene3D" id="1.20.1250.20">
    <property type="entry name" value="MFS general substrate transporter like domains"/>
    <property type="match status" value="1"/>
</dbReference>
<evidence type="ECO:0000256" key="2">
    <source>
        <dbReference type="ARBA" id="ARBA00022448"/>
    </source>
</evidence>
<dbReference type="InterPro" id="IPR010290">
    <property type="entry name" value="TM_effector"/>
</dbReference>
<gene>
    <name evidence="10" type="ORF">R6G71_06235</name>
    <name evidence="11" type="ORF">SAMN05421878_10443</name>
</gene>
<evidence type="ECO:0000256" key="3">
    <source>
        <dbReference type="ARBA" id="ARBA00022475"/>
    </source>
</evidence>
<keyword evidence="12" id="KW-1185">Reference proteome</keyword>
<proteinExistence type="predicted"/>
<feature type="region of interest" description="Disordered" evidence="7">
    <location>
        <begin position="426"/>
        <end position="524"/>
    </location>
</feature>
<dbReference type="PROSITE" id="PS50850">
    <property type="entry name" value="MFS"/>
    <property type="match status" value="1"/>
</dbReference>
<evidence type="ECO:0000256" key="7">
    <source>
        <dbReference type="SAM" id="MobiDB-lite"/>
    </source>
</evidence>
<feature type="transmembrane region" description="Helical" evidence="8">
    <location>
        <begin position="49"/>
        <end position="68"/>
    </location>
</feature>
<evidence type="ECO:0000313" key="11">
    <source>
        <dbReference type="EMBL" id="SDE22782.1"/>
    </source>
</evidence>
<reference evidence="11" key="2">
    <citation type="submission" date="2016-10" db="EMBL/GenBank/DDBJ databases">
        <authorList>
            <person name="de Groot N.N."/>
        </authorList>
    </citation>
    <scope>NUCLEOTIDE SEQUENCE [LARGE SCALE GENOMIC DNA]</scope>
    <source>
        <strain evidence="11">DSM 20639</strain>
    </source>
</reference>
<dbReference type="SUPFAM" id="SSF103473">
    <property type="entry name" value="MFS general substrate transporter"/>
    <property type="match status" value="1"/>
</dbReference>
<evidence type="ECO:0000256" key="1">
    <source>
        <dbReference type="ARBA" id="ARBA00004651"/>
    </source>
</evidence>
<name>A0A1G7B738_9ACTO</name>
<evidence type="ECO:0000256" key="8">
    <source>
        <dbReference type="SAM" id="Phobius"/>
    </source>
</evidence>
<feature type="transmembrane region" description="Helical" evidence="8">
    <location>
        <begin position="262"/>
        <end position="280"/>
    </location>
</feature>
<evidence type="ECO:0000313" key="12">
    <source>
        <dbReference type="Proteomes" id="UP000182744"/>
    </source>
</evidence>
<feature type="transmembrane region" description="Helical" evidence="8">
    <location>
        <begin position="106"/>
        <end position="123"/>
    </location>
</feature>
<feature type="domain" description="Major facilitator superfamily (MFS) profile" evidence="9">
    <location>
        <begin position="1"/>
        <end position="406"/>
    </location>
</feature>
<dbReference type="EMBL" id="JAWNFU010000003">
    <property type="protein sequence ID" value="MDY5153644.1"/>
    <property type="molecule type" value="Genomic_DNA"/>
</dbReference>
<dbReference type="PANTHER" id="PTHR23513">
    <property type="entry name" value="INTEGRAL MEMBRANE EFFLUX PROTEIN-RELATED"/>
    <property type="match status" value="1"/>
</dbReference>
<organism evidence="11 12">
    <name type="scientific">Actinobaculum suis</name>
    <dbReference type="NCBI Taxonomy" id="1657"/>
    <lineage>
        <taxon>Bacteria</taxon>
        <taxon>Bacillati</taxon>
        <taxon>Actinomycetota</taxon>
        <taxon>Actinomycetes</taxon>
        <taxon>Actinomycetales</taxon>
        <taxon>Actinomycetaceae</taxon>
        <taxon>Actinobaculum</taxon>
    </lineage>
</organism>
<dbReference type="InterPro" id="IPR020846">
    <property type="entry name" value="MFS_dom"/>
</dbReference>
<feature type="transmembrane region" description="Helical" evidence="8">
    <location>
        <begin position="319"/>
        <end position="337"/>
    </location>
</feature>
<dbReference type="EMBL" id="FNAU01000004">
    <property type="protein sequence ID" value="SDE22782.1"/>
    <property type="molecule type" value="Genomic_DNA"/>
</dbReference>
<evidence type="ECO:0000256" key="5">
    <source>
        <dbReference type="ARBA" id="ARBA00022989"/>
    </source>
</evidence>
<feature type="transmembrane region" description="Helical" evidence="8">
    <location>
        <begin position="292"/>
        <end position="313"/>
    </location>
</feature>
<evidence type="ECO:0000256" key="4">
    <source>
        <dbReference type="ARBA" id="ARBA00022692"/>
    </source>
</evidence>
<keyword evidence="6 8" id="KW-0472">Membrane</keyword>
<feature type="transmembrane region" description="Helical" evidence="8">
    <location>
        <begin position="349"/>
        <end position="371"/>
    </location>
</feature>
<feature type="compositionally biased region" description="Basic and acidic residues" evidence="7">
    <location>
        <begin position="451"/>
        <end position="460"/>
    </location>
</feature>
<evidence type="ECO:0000256" key="6">
    <source>
        <dbReference type="ARBA" id="ARBA00023136"/>
    </source>
</evidence>